<name>A0A0N9IDE2_9PSEU</name>
<evidence type="ECO:0000256" key="5">
    <source>
        <dbReference type="ARBA" id="ARBA00023136"/>
    </source>
</evidence>
<feature type="transmembrane region" description="Helical" evidence="6">
    <location>
        <begin position="41"/>
        <end position="61"/>
    </location>
</feature>
<protein>
    <recommendedName>
        <fullName evidence="9">ABC transporter permease</fullName>
    </recommendedName>
</protein>
<feature type="transmembrane region" description="Helical" evidence="6">
    <location>
        <begin position="93"/>
        <end position="114"/>
    </location>
</feature>
<dbReference type="EMBL" id="CP012752">
    <property type="protein sequence ID" value="ALG13322.1"/>
    <property type="molecule type" value="Genomic_DNA"/>
</dbReference>
<dbReference type="AlphaFoldDB" id="A0A0N9IDE2"/>
<keyword evidence="8" id="KW-1185">Reference proteome</keyword>
<evidence type="ECO:0000256" key="6">
    <source>
        <dbReference type="SAM" id="Phobius"/>
    </source>
</evidence>
<keyword evidence="3 6" id="KW-0812">Transmembrane</keyword>
<dbReference type="STRING" id="860235.AOZ06_46460"/>
<dbReference type="GO" id="GO:0005886">
    <property type="term" value="C:plasma membrane"/>
    <property type="evidence" value="ECO:0007669"/>
    <property type="project" value="UniProtKB-SubCell"/>
</dbReference>
<keyword evidence="5 6" id="KW-0472">Membrane</keyword>
<dbReference type="InterPro" id="IPR001851">
    <property type="entry name" value="ABC_transp_permease"/>
</dbReference>
<dbReference type="PANTHER" id="PTHR43370">
    <property type="entry name" value="SUGAR ABC TRANSPORTER INTEGRAL MEMBRANE PROTEIN-RELATED"/>
    <property type="match status" value="1"/>
</dbReference>
<feature type="transmembrane region" description="Helical" evidence="6">
    <location>
        <begin position="143"/>
        <end position="165"/>
    </location>
</feature>
<dbReference type="Pfam" id="PF02653">
    <property type="entry name" value="BPD_transp_2"/>
    <property type="match status" value="1"/>
</dbReference>
<dbReference type="OrthoDB" id="9792579at2"/>
<evidence type="ECO:0000313" key="8">
    <source>
        <dbReference type="Proteomes" id="UP000063699"/>
    </source>
</evidence>
<organism evidence="7 8">
    <name type="scientific">Kibdelosporangium phytohabitans</name>
    <dbReference type="NCBI Taxonomy" id="860235"/>
    <lineage>
        <taxon>Bacteria</taxon>
        <taxon>Bacillati</taxon>
        <taxon>Actinomycetota</taxon>
        <taxon>Actinomycetes</taxon>
        <taxon>Pseudonocardiales</taxon>
        <taxon>Pseudonocardiaceae</taxon>
        <taxon>Kibdelosporangium</taxon>
    </lineage>
</organism>
<dbReference type="PANTHER" id="PTHR43370:SF2">
    <property type="entry name" value="ABC TRANSPORTER PERMEASE PROTEIN"/>
    <property type="match status" value="1"/>
</dbReference>
<feature type="transmembrane region" description="Helical" evidence="6">
    <location>
        <begin position="67"/>
        <end position="86"/>
    </location>
</feature>
<comment type="subcellular location">
    <subcellularLocation>
        <location evidence="1">Cell membrane</location>
        <topology evidence="1">Multi-pass membrane protein</topology>
    </subcellularLocation>
</comment>
<dbReference type="GO" id="GO:0022857">
    <property type="term" value="F:transmembrane transporter activity"/>
    <property type="evidence" value="ECO:0007669"/>
    <property type="project" value="InterPro"/>
</dbReference>
<keyword evidence="2" id="KW-1003">Cell membrane</keyword>
<reference evidence="7 8" key="1">
    <citation type="submission" date="2015-07" db="EMBL/GenBank/DDBJ databases">
        <title>Genome sequencing of Kibdelosporangium phytohabitans.</title>
        <authorList>
            <person name="Qin S."/>
            <person name="Xing K."/>
        </authorList>
    </citation>
    <scope>NUCLEOTIDE SEQUENCE [LARGE SCALE GENOMIC DNA]</scope>
    <source>
        <strain evidence="7 8">KLBMP1111</strain>
    </source>
</reference>
<sequence>MTVLSLDFWVLVLAGALASATPIVLAGLGETVLQRAGQFNLGIEGIMICGALAGVLGSAAAGPFAGAGFGVLAGVLLGFVFALGCLAGIDVVLVGVALTMLGVGVSTFVFQSWVPSGRTNLSVPTLPAMSVPGLSQLPGIGPLFSSIGVLTYAAGALAVLTWWVLRWTRFGLRIRAVGDSPDVAAVRGVPVSRYRAVAALIAGGFAGLAGAALSLSAIGSFSPGMSGGRGFIALAVVVVARRAPLGVLAGALLFAVPDSLGLLGQTRDTGLPVEALHALPYLVTFVVVCFESRHRMRLRQDTAI</sequence>
<feature type="transmembrane region" description="Helical" evidence="6">
    <location>
        <begin position="6"/>
        <end position="29"/>
    </location>
</feature>
<evidence type="ECO:0000256" key="1">
    <source>
        <dbReference type="ARBA" id="ARBA00004651"/>
    </source>
</evidence>
<evidence type="ECO:0000256" key="3">
    <source>
        <dbReference type="ARBA" id="ARBA00022692"/>
    </source>
</evidence>
<accession>A0A0N9IDE2</accession>
<evidence type="ECO:0000256" key="2">
    <source>
        <dbReference type="ARBA" id="ARBA00022475"/>
    </source>
</evidence>
<dbReference type="KEGG" id="kphy:AOZ06_46460"/>
<evidence type="ECO:0000313" key="7">
    <source>
        <dbReference type="EMBL" id="ALG13322.1"/>
    </source>
</evidence>
<evidence type="ECO:0008006" key="9">
    <source>
        <dbReference type="Google" id="ProtNLM"/>
    </source>
</evidence>
<feature type="transmembrane region" description="Helical" evidence="6">
    <location>
        <begin position="271"/>
        <end position="290"/>
    </location>
</feature>
<feature type="transmembrane region" description="Helical" evidence="6">
    <location>
        <begin position="196"/>
        <end position="215"/>
    </location>
</feature>
<gene>
    <name evidence="7" type="ORF">AOZ06_46460</name>
</gene>
<evidence type="ECO:0000256" key="4">
    <source>
        <dbReference type="ARBA" id="ARBA00022989"/>
    </source>
</evidence>
<proteinExistence type="predicted"/>
<keyword evidence="4 6" id="KW-1133">Transmembrane helix</keyword>
<dbReference type="Proteomes" id="UP000063699">
    <property type="component" value="Chromosome"/>
</dbReference>
<dbReference type="CDD" id="cd06580">
    <property type="entry name" value="TM_PBP1_transp_TpRbsC_like"/>
    <property type="match status" value="1"/>
</dbReference>